<reference evidence="2 3" key="1">
    <citation type="submission" date="2018-03" db="EMBL/GenBank/DDBJ databases">
        <title>Genomic Encyclopedia of Archaeal and Bacterial Type Strains, Phase II (KMG-II): from individual species to whole genera.</title>
        <authorList>
            <person name="Goeker M."/>
        </authorList>
    </citation>
    <scope>NUCLEOTIDE SEQUENCE [LARGE SCALE GENOMIC DNA]</scope>
    <source>
        <strain evidence="2 3">DSM 45348</strain>
    </source>
</reference>
<sequence>MAVLGGILLGAVDFALQKLLGYPWANLANSAAVWAVAAFALGYRVRGGVLRAAVAAIVLLVVAVPVYYVTATVWQDDNLANAWAPTALLWMFFGVLAGAVFGPAGVWARLAGWRGAVGLALPGAVLFTEAVRLARRGEAATAVLEAVLGIVVIAAAGRTWRKRAIGLAVAVPLALLGFVGYQVGGFA</sequence>
<dbReference type="Pfam" id="PF20128">
    <property type="entry name" value="DUF6518"/>
    <property type="match status" value="1"/>
</dbReference>
<dbReference type="AlphaFoldDB" id="A0A2T0S6I6"/>
<feature type="transmembrane region" description="Helical" evidence="1">
    <location>
        <begin position="139"/>
        <end position="157"/>
    </location>
</feature>
<accession>A0A2T0S6I6</accession>
<gene>
    <name evidence="2" type="ORF">CLV70_107336</name>
</gene>
<keyword evidence="3" id="KW-1185">Reference proteome</keyword>
<feature type="transmembrane region" description="Helical" evidence="1">
    <location>
        <begin position="88"/>
        <end position="108"/>
    </location>
</feature>
<feature type="transmembrane region" description="Helical" evidence="1">
    <location>
        <begin position="164"/>
        <end position="184"/>
    </location>
</feature>
<dbReference type="EMBL" id="PVZG01000007">
    <property type="protein sequence ID" value="PRY29027.1"/>
    <property type="molecule type" value="Genomic_DNA"/>
</dbReference>
<keyword evidence="1" id="KW-1133">Transmembrane helix</keyword>
<organism evidence="2 3">
    <name type="scientific">Pseudosporangium ferrugineum</name>
    <dbReference type="NCBI Taxonomy" id="439699"/>
    <lineage>
        <taxon>Bacteria</taxon>
        <taxon>Bacillati</taxon>
        <taxon>Actinomycetota</taxon>
        <taxon>Actinomycetes</taxon>
        <taxon>Micromonosporales</taxon>
        <taxon>Micromonosporaceae</taxon>
        <taxon>Pseudosporangium</taxon>
    </lineage>
</organism>
<comment type="caution">
    <text evidence="2">The sequence shown here is derived from an EMBL/GenBank/DDBJ whole genome shotgun (WGS) entry which is preliminary data.</text>
</comment>
<feature type="transmembrane region" description="Helical" evidence="1">
    <location>
        <begin position="49"/>
        <end position="68"/>
    </location>
</feature>
<evidence type="ECO:0000256" key="1">
    <source>
        <dbReference type="SAM" id="Phobius"/>
    </source>
</evidence>
<feature type="transmembrane region" description="Helical" evidence="1">
    <location>
        <begin position="115"/>
        <end position="133"/>
    </location>
</feature>
<evidence type="ECO:0000313" key="2">
    <source>
        <dbReference type="EMBL" id="PRY29027.1"/>
    </source>
</evidence>
<feature type="transmembrane region" description="Helical" evidence="1">
    <location>
        <begin position="24"/>
        <end position="42"/>
    </location>
</feature>
<keyword evidence="1" id="KW-0812">Transmembrane</keyword>
<name>A0A2T0S6I6_9ACTN</name>
<proteinExistence type="predicted"/>
<protein>
    <submittedName>
        <fullName evidence="2">Uncharacterized protein</fullName>
    </submittedName>
</protein>
<keyword evidence="1" id="KW-0472">Membrane</keyword>
<dbReference type="InterPro" id="IPR045393">
    <property type="entry name" value="DUF6518"/>
</dbReference>
<dbReference type="Proteomes" id="UP000239209">
    <property type="component" value="Unassembled WGS sequence"/>
</dbReference>
<evidence type="ECO:0000313" key="3">
    <source>
        <dbReference type="Proteomes" id="UP000239209"/>
    </source>
</evidence>